<dbReference type="Pfam" id="PF12728">
    <property type="entry name" value="HTH_17"/>
    <property type="match status" value="1"/>
</dbReference>
<dbReference type="AlphaFoldDB" id="A0A3N4NKZ4"/>
<protein>
    <submittedName>
        <fullName evidence="2">DNA-binding protein</fullName>
    </submittedName>
</protein>
<dbReference type="InterPro" id="IPR041657">
    <property type="entry name" value="HTH_17"/>
</dbReference>
<reference evidence="2 3" key="1">
    <citation type="submission" date="2018-11" db="EMBL/GenBank/DDBJ databases">
        <title>Whole genome sequencing of Pantoea sp. RIT388.</title>
        <authorList>
            <person name="Gan H.M."/>
            <person name="Hudson A.O."/>
        </authorList>
    </citation>
    <scope>NUCLEOTIDE SEQUENCE [LARGE SCALE GENOMIC DNA]</scope>
    <source>
        <strain evidence="2 3">RIT388</strain>
    </source>
</reference>
<keyword evidence="3" id="KW-1185">Reference proteome</keyword>
<organism evidence="2 3">
    <name type="scientific">Candidatus Pantoea deserta</name>
    <dbReference type="NCBI Taxonomy" id="1869313"/>
    <lineage>
        <taxon>Bacteria</taxon>
        <taxon>Pseudomonadati</taxon>
        <taxon>Pseudomonadota</taxon>
        <taxon>Gammaproteobacteria</taxon>
        <taxon>Enterobacterales</taxon>
        <taxon>Erwiniaceae</taxon>
        <taxon>Pantoea</taxon>
    </lineage>
</organism>
<keyword evidence="2" id="KW-0238">DNA-binding</keyword>
<evidence type="ECO:0000313" key="3">
    <source>
        <dbReference type="Proteomes" id="UP000281332"/>
    </source>
</evidence>
<dbReference type="GO" id="GO:0003677">
    <property type="term" value="F:DNA binding"/>
    <property type="evidence" value="ECO:0007669"/>
    <property type="project" value="UniProtKB-KW"/>
</dbReference>
<dbReference type="Proteomes" id="UP000281332">
    <property type="component" value="Unassembled WGS sequence"/>
</dbReference>
<evidence type="ECO:0000259" key="1">
    <source>
        <dbReference type="Pfam" id="PF12728"/>
    </source>
</evidence>
<sequence>MKSELMTLPEVARYLNVSPPRLVRAYCNQGTLEGVPLPEPLENRPFRQRYWSREEVRQFKHRLALLHHPV</sequence>
<proteinExistence type="predicted"/>
<gene>
    <name evidence="2" type="ORF">BBB56_18180</name>
</gene>
<evidence type="ECO:0000313" key="2">
    <source>
        <dbReference type="EMBL" id="RPD96891.1"/>
    </source>
</evidence>
<name>A0A3N4NKZ4_9GAMM</name>
<dbReference type="EMBL" id="RMVG01000016">
    <property type="protein sequence ID" value="RPD96891.1"/>
    <property type="molecule type" value="Genomic_DNA"/>
</dbReference>
<feature type="domain" description="Helix-turn-helix" evidence="1">
    <location>
        <begin position="5"/>
        <end position="60"/>
    </location>
</feature>
<dbReference type="OrthoDB" id="6548491at2"/>
<comment type="caution">
    <text evidence="2">The sequence shown here is derived from an EMBL/GenBank/DDBJ whole genome shotgun (WGS) entry which is preliminary data.</text>
</comment>
<accession>A0A3N4NKZ4</accession>